<accession>A0ABW0QJS2</accession>
<feature type="transmembrane region" description="Helical" evidence="1">
    <location>
        <begin position="355"/>
        <end position="374"/>
    </location>
</feature>
<feature type="transmembrane region" description="Helical" evidence="1">
    <location>
        <begin position="73"/>
        <end position="90"/>
    </location>
</feature>
<evidence type="ECO:0000256" key="1">
    <source>
        <dbReference type="SAM" id="Phobius"/>
    </source>
</evidence>
<feature type="transmembrane region" description="Helical" evidence="1">
    <location>
        <begin position="97"/>
        <end position="114"/>
    </location>
</feature>
<reference evidence="3" key="1">
    <citation type="journal article" date="2019" name="Int. J. Syst. Evol. Microbiol.">
        <title>The Global Catalogue of Microorganisms (GCM) 10K type strain sequencing project: providing services to taxonomists for standard genome sequencing and annotation.</title>
        <authorList>
            <consortium name="The Broad Institute Genomics Platform"/>
            <consortium name="The Broad Institute Genome Sequencing Center for Infectious Disease"/>
            <person name="Wu L."/>
            <person name="Ma J."/>
        </authorList>
    </citation>
    <scope>NUCLEOTIDE SEQUENCE [LARGE SCALE GENOMIC DNA]</scope>
    <source>
        <strain evidence="3">CGMCC 1.16619</strain>
    </source>
</reference>
<feature type="transmembrane region" description="Helical" evidence="1">
    <location>
        <begin position="146"/>
        <end position="162"/>
    </location>
</feature>
<dbReference type="Pfam" id="PF14264">
    <property type="entry name" value="Glucos_trans_II"/>
    <property type="match status" value="1"/>
</dbReference>
<feature type="transmembrane region" description="Helical" evidence="1">
    <location>
        <begin position="324"/>
        <end position="343"/>
    </location>
</feature>
<proteinExistence type="predicted"/>
<feature type="transmembrane region" description="Helical" evidence="1">
    <location>
        <begin position="288"/>
        <end position="312"/>
    </location>
</feature>
<dbReference type="EMBL" id="JBHSNF010000001">
    <property type="protein sequence ID" value="MFC5525013.1"/>
    <property type="molecule type" value="Genomic_DNA"/>
</dbReference>
<comment type="caution">
    <text evidence="2">The sequence shown here is derived from an EMBL/GenBank/DDBJ whole genome shotgun (WGS) entry which is preliminary data.</text>
</comment>
<gene>
    <name evidence="2" type="ORF">ACFPPA_04595</name>
</gene>
<evidence type="ECO:0000313" key="3">
    <source>
        <dbReference type="Proteomes" id="UP001596114"/>
    </source>
</evidence>
<keyword evidence="1" id="KW-0812">Transmembrane</keyword>
<feature type="transmembrane region" description="Helical" evidence="1">
    <location>
        <begin position="198"/>
        <end position="220"/>
    </location>
</feature>
<keyword evidence="1" id="KW-1133">Transmembrane helix</keyword>
<dbReference type="Proteomes" id="UP001596114">
    <property type="component" value="Unassembled WGS sequence"/>
</dbReference>
<keyword evidence="3" id="KW-1185">Reference proteome</keyword>
<name>A0ABW0QJS2_9GAMM</name>
<feature type="transmembrane region" description="Helical" evidence="1">
    <location>
        <begin position="120"/>
        <end position="139"/>
    </location>
</feature>
<sequence>MATPRGRDVFGILLGLYALILYPILRADRPYNDDLKRALIGRAGWDSNGRPLTTLLMRVLQCYDHAMVDISPLTQIAAIGLLAWIGVLLARRYAVGPAWLAALVAFPLGAQPFFLENLSYKFDALSMCLAMLLALLPILRPATGRRGWWLGVLALFGCLNLYQPAINLYLVFVLLDLVLLQLRNASARELAGTAGMRLLQVVVGMLIYELVVGIHISGWVRHQAETIHGWRELPVLLQNFVDFYAFVIAGFNGHWWLYFGPLLVVLAAVPVIVGVRHALGRRALEPRWVTPLLVVASVLMPLAGMVCALGPMLLLRKPEIEPRVLMGLGALLSAGLVVMLTALRRWRRSDGWSHAAGIMLALGMGVVASAYGNAMGAQKAYEERIAARLVDDLAVMQAGHPVHSLIVDGSAGYAPLAAHAGDQLPVVRALTPVYLTDGNAFATRGFLMYYMPDLVDPLHGGHTEAWDRSASIVRGACGMPPAAITAAYRLFLVGDVAVVRFRPEPSPICGVPRGRPAGQPESA</sequence>
<feature type="transmembrane region" description="Helical" evidence="1">
    <location>
        <begin position="255"/>
        <end position="276"/>
    </location>
</feature>
<dbReference type="RefSeq" id="WP_377317696.1">
    <property type="nucleotide sequence ID" value="NZ_JBHSNF010000001.1"/>
</dbReference>
<evidence type="ECO:0000313" key="2">
    <source>
        <dbReference type="EMBL" id="MFC5525013.1"/>
    </source>
</evidence>
<feature type="transmembrane region" description="Helical" evidence="1">
    <location>
        <begin position="9"/>
        <end position="25"/>
    </location>
</feature>
<organism evidence="2 3">
    <name type="scientific">Rhodanobacter ginsengisoli</name>
    <dbReference type="NCBI Taxonomy" id="418646"/>
    <lineage>
        <taxon>Bacteria</taxon>
        <taxon>Pseudomonadati</taxon>
        <taxon>Pseudomonadota</taxon>
        <taxon>Gammaproteobacteria</taxon>
        <taxon>Lysobacterales</taxon>
        <taxon>Rhodanobacteraceae</taxon>
        <taxon>Rhodanobacter</taxon>
    </lineage>
</organism>
<dbReference type="InterPro" id="IPR025686">
    <property type="entry name" value="Glucos_trans_II"/>
</dbReference>
<protein>
    <submittedName>
        <fullName evidence="2">Glucosyltransferase domain-containing protein</fullName>
    </submittedName>
</protein>
<keyword evidence="1" id="KW-0472">Membrane</keyword>